<dbReference type="GO" id="GO:0005304">
    <property type="term" value="F:L-valine transmembrane transporter activity"/>
    <property type="evidence" value="ECO:0007669"/>
    <property type="project" value="TreeGrafter"/>
</dbReference>
<keyword evidence="7 10" id="KW-1133">Transmembrane helix</keyword>
<evidence type="ECO:0000313" key="12">
    <source>
        <dbReference type="Proteomes" id="UP000317371"/>
    </source>
</evidence>
<organism evidence="11 12">
    <name type="scientific">Litorilinea aerophila</name>
    <dbReference type="NCBI Taxonomy" id="1204385"/>
    <lineage>
        <taxon>Bacteria</taxon>
        <taxon>Bacillati</taxon>
        <taxon>Chloroflexota</taxon>
        <taxon>Caldilineae</taxon>
        <taxon>Caldilineales</taxon>
        <taxon>Caldilineaceae</taxon>
        <taxon>Litorilinea</taxon>
    </lineage>
</organism>
<dbReference type="EMBL" id="VIGC01000038">
    <property type="protein sequence ID" value="TQE93500.1"/>
    <property type="molecule type" value="Genomic_DNA"/>
</dbReference>
<comment type="subcellular location">
    <subcellularLocation>
        <location evidence="1">Cell membrane</location>
        <topology evidence="1">Multi-pass membrane protein</topology>
    </subcellularLocation>
</comment>
<feature type="transmembrane region" description="Helical" evidence="10">
    <location>
        <begin position="157"/>
        <end position="174"/>
    </location>
</feature>
<keyword evidence="5 10" id="KW-0812">Transmembrane</keyword>
<keyword evidence="4" id="KW-0997">Cell inner membrane</keyword>
<dbReference type="Pfam" id="PF02653">
    <property type="entry name" value="BPD_transp_2"/>
    <property type="match status" value="1"/>
</dbReference>
<name>A0A540V9P6_9CHLR</name>
<comment type="caution">
    <text evidence="11">The sequence shown here is derived from an EMBL/GenBank/DDBJ whole genome shotgun (WGS) entry which is preliminary data.</text>
</comment>
<keyword evidence="8 10" id="KW-0472">Membrane</keyword>
<dbReference type="InterPro" id="IPR001851">
    <property type="entry name" value="ABC_transp_permease"/>
</dbReference>
<protein>
    <submittedName>
        <fullName evidence="11">Branched-chain amino acid ABC transporter permease</fullName>
    </submittedName>
</protein>
<dbReference type="Proteomes" id="UP000317371">
    <property type="component" value="Unassembled WGS sequence"/>
</dbReference>
<evidence type="ECO:0000256" key="4">
    <source>
        <dbReference type="ARBA" id="ARBA00022519"/>
    </source>
</evidence>
<dbReference type="OrthoDB" id="9807115at2"/>
<dbReference type="PANTHER" id="PTHR11795:SF371">
    <property type="entry name" value="HIGH-AFFINITY BRANCHED-CHAIN AMINO ACID TRANSPORT SYSTEM PERMEASE PROTEIN LIVH"/>
    <property type="match status" value="1"/>
</dbReference>
<evidence type="ECO:0000256" key="7">
    <source>
        <dbReference type="ARBA" id="ARBA00022989"/>
    </source>
</evidence>
<dbReference type="AlphaFoldDB" id="A0A540V9P6"/>
<feature type="transmembrane region" description="Helical" evidence="10">
    <location>
        <begin position="203"/>
        <end position="224"/>
    </location>
</feature>
<feature type="transmembrane region" description="Helical" evidence="10">
    <location>
        <begin position="41"/>
        <end position="60"/>
    </location>
</feature>
<feature type="transmembrane region" description="Helical" evidence="10">
    <location>
        <begin position="236"/>
        <end position="265"/>
    </location>
</feature>
<feature type="transmembrane region" description="Helical" evidence="10">
    <location>
        <begin position="277"/>
        <end position="298"/>
    </location>
</feature>
<dbReference type="GO" id="GO:0015192">
    <property type="term" value="F:L-phenylalanine transmembrane transporter activity"/>
    <property type="evidence" value="ECO:0007669"/>
    <property type="project" value="TreeGrafter"/>
</dbReference>
<evidence type="ECO:0000256" key="3">
    <source>
        <dbReference type="ARBA" id="ARBA00022475"/>
    </source>
</evidence>
<dbReference type="GO" id="GO:0015190">
    <property type="term" value="F:L-leucine transmembrane transporter activity"/>
    <property type="evidence" value="ECO:0007669"/>
    <property type="project" value="TreeGrafter"/>
</dbReference>
<gene>
    <name evidence="11" type="ORF">FKZ61_20870</name>
</gene>
<dbReference type="GO" id="GO:1903806">
    <property type="term" value="P:L-isoleucine import across plasma membrane"/>
    <property type="evidence" value="ECO:0007669"/>
    <property type="project" value="TreeGrafter"/>
</dbReference>
<evidence type="ECO:0000256" key="8">
    <source>
        <dbReference type="ARBA" id="ARBA00023136"/>
    </source>
</evidence>
<accession>A0A540V9P6</accession>
<keyword evidence="3" id="KW-1003">Cell membrane</keyword>
<sequence>MAELIVYGIILGSIITLGAVGLTLIYGIVNFANFAHGDLMTLGAYIVFFLVTAALPALGIVETPLSPLSFGWVTLLAIIPAMLLTGLIAIVADRLVYSRLRALRVRSVMIAIASLAVAFIMRSVIYLAFGADFYLYAKGLRTTWRLPLDIRLRPDQLVIFILAWTLVIGLYLFLHRTRTGKALRAMADNPDLARACGIATERMVALTWFIGGSLAAAGGIMLGIDSQVWPEMGWTFLLPLFAAVIVGGVGNIYGALVGGLLLGIVQQVSTAFLSPSYKPAVAFIILILVLLIRPQGILGGSKQ</sequence>
<dbReference type="PANTHER" id="PTHR11795">
    <property type="entry name" value="BRANCHED-CHAIN AMINO ACID TRANSPORT SYSTEM PERMEASE PROTEIN LIVH"/>
    <property type="match status" value="1"/>
</dbReference>
<evidence type="ECO:0000256" key="2">
    <source>
        <dbReference type="ARBA" id="ARBA00022448"/>
    </source>
</evidence>
<feature type="transmembrane region" description="Helical" evidence="10">
    <location>
        <begin position="6"/>
        <end position="29"/>
    </location>
</feature>
<evidence type="ECO:0000256" key="5">
    <source>
        <dbReference type="ARBA" id="ARBA00022692"/>
    </source>
</evidence>
<reference evidence="11 12" key="1">
    <citation type="submission" date="2019-06" db="EMBL/GenBank/DDBJ databases">
        <title>Genome sequence of Litorilinea aerophila BAA-2444.</title>
        <authorList>
            <person name="Maclea K.S."/>
            <person name="Maurais E.G."/>
            <person name="Iannazzi L.C."/>
        </authorList>
    </citation>
    <scope>NUCLEOTIDE SEQUENCE [LARGE SCALE GENOMIC DNA]</scope>
    <source>
        <strain evidence="11 12">ATCC BAA-2444</strain>
    </source>
</reference>
<dbReference type="GO" id="GO:0005886">
    <property type="term" value="C:plasma membrane"/>
    <property type="evidence" value="ECO:0007669"/>
    <property type="project" value="UniProtKB-SubCell"/>
</dbReference>
<dbReference type="GO" id="GO:0042941">
    <property type="term" value="P:D-alanine transmembrane transport"/>
    <property type="evidence" value="ECO:0007669"/>
    <property type="project" value="TreeGrafter"/>
</dbReference>
<evidence type="ECO:0000256" key="9">
    <source>
        <dbReference type="ARBA" id="ARBA00037998"/>
    </source>
</evidence>
<feature type="transmembrane region" description="Helical" evidence="10">
    <location>
        <begin position="72"/>
        <end position="96"/>
    </location>
</feature>
<dbReference type="GO" id="GO:0015808">
    <property type="term" value="P:L-alanine transport"/>
    <property type="evidence" value="ECO:0007669"/>
    <property type="project" value="TreeGrafter"/>
</dbReference>
<comment type="similarity">
    <text evidence="9">Belongs to the binding-protein-dependent transport system permease family. LivHM subfamily.</text>
</comment>
<dbReference type="InParanoid" id="A0A540V9P6"/>
<keyword evidence="2" id="KW-0813">Transport</keyword>
<evidence type="ECO:0000256" key="6">
    <source>
        <dbReference type="ARBA" id="ARBA00022970"/>
    </source>
</evidence>
<evidence type="ECO:0000256" key="10">
    <source>
        <dbReference type="SAM" id="Phobius"/>
    </source>
</evidence>
<keyword evidence="6" id="KW-0029">Amino-acid transport</keyword>
<feature type="transmembrane region" description="Helical" evidence="10">
    <location>
        <begin position="108"/>
        <end position="137"/>
    </location>
</feature>
<evidence type="ECO:0000256" key="1">
    <source>
        <dbReference type="ARBA" id="ARBA00004651"/>
    </source>
</evidence>
<evidence type="ECO:0000313" key="11">
    <source>
        <dbReference type="EMBL" id="TQE93500.1"/>
    </source>
</evidence>
<dbReference type="InterPro" id="IPR052157">
    <property type="entry name" value="BCAA_transport_permease"/>
</dbReference>
<keyword evidence="12" id="KW-1185">Reference proteome</keyword>
<dbReference type="RefSeq" id="WP_141612108.1">
    <property type="nucleotide sequence ID" value="NZ_VIGC02000038.1"/>
</dbReference>
<dbReference type="GO" id="GO:0015188">
    <property type="term" value="F:L-isoleucine transmembrane transporter activity"/>
    <property type="evidence" value="ECO:0007669"/>
    <property type="project" value="TreeGrafter"/>
</dbReference>
<dbReference type="CDD" id="cd06582">
    <property type="entry name" value="TM_PBP1_LivH_like"/>
    <property type="match status" value="1"/>
</dbReference>
<proteinExistence type="inferred from homology"/>